<organism evidence="16 17">
    <name type="scientific">Sphingopyxis italica</name>
    <dbReference type="NCBI Taxonomy" id="1129133"/>
    <lineage>
        <taxon>Bacteria</taxon>
        <taxon>Pseudomonadati</taxon>
        <taxon>Pseudomonadota</taxon>
        <taxon>Alphaproteobacteria</taxon>
        <taxon>Sphingomonadales</taxon>
        <taxon>Sphingomonadaceae</taxon>
        <taxon>Sphingopyxis</taxon>
    </lineage>
</organism>
<feature type="chain" id="PRO_5031230206" evidence="13">
    <location>
        <begin position="24"/>
        <end position="870"/>
    </location>
</feature>
<evidence type="ECO:0000256" key="10">
    <source>
        <dbReference type="ARBA" id="ARBA00023237"/>
    </source>
</evidence>
<keyword evidence="5 11" id="KW-0812">Transmembrane</keyword>
<evidence type="ECO:0000256" key="13">
    <source>
        <dbReference type="SAM" id="SignalP"/>
    </source>
</evidence>
<dbReference type="InterPro" id="IPR036942">
    <property type="entry name" value="Beta-barrel_TonB_sf"/>
</dbReference>
<evidence type="ECO:0000256" key="8">
    <source>
        <dbReference type="ARBA" id="ARBA00023077"/>
    </source>
</evidence>
<keyword evidence="2 11" id="KW-0813">Transport</keyword>
<evidence type="ECO:0000256" key="2">
    <source>
        <dbReference type="ARBA" id="ARBA00022448"/>
    </source>
</evidence>
<sequence length="870" mass="92812">MKSLMSASVLAVAIASLSTPASAQEAPADETGTTQDQVGLSDIIVTATKRSENLQDVPVAVSAISSESLQNKGVFETSDLNNTMPNFQVSSPYGQQQPNFSVRGVGVGTEFNANAASPVGVYVDEVYQAFRSSHGQQLYDLNQIEVVRGPQGTLYGRNTTGGAVNFITKAPQLEGQEGYFTAGYGNYNRINLEGAIEVTPSPDKFGIRLAATYVDADSYIKNRLPEGPSTAAGGGASGLNFNTGRSPGGTQSYGLRLSMRWKPVDTVDLKLKVYAAEAEGGTESPIPTGSSRNSDVISYTNPNFLLGGLFSALAPAGLLPTSYSQSGRGLGINEVELDSVGVATSRARGVVFDARIDLTDNLKLISVSGYDDGLYAQSSTDCDGTPLRLCAIGYRSKFSAFNQDVRLDFDGGPFKAIVGAFYGKDKVTGDNTPDFFNFLRDVRAAVGLPASYFNPGGAFNGTALSAGSLPTGIYATQHFVQKRTSYAAYGEASYELTPTLKFTAGLRYTKDKNRFLDGVTTYYDDTGTARLITVSDFQQGGAFAPYFLQDVRDEAGNVVIPSFQGLGIPLPGGLENQGSAGRVTGRAIVDWKPVDDVMVYASYSRGYRSGTFNGLAYGSANQVYFVKPEQVDAFEGGIKSRFWDNRAQFNVSAFYYKYKGQQGQVVDASATANLISLDGTLKGLEVEAIVEPVNGFTLSASFGLLDSSYKGGDCPADPSTIPNFPAQLGSCVVSSGGPVSVGGNPFPYAAKQSASFAADWDVIDDGDNKLTLHGDVNYTGQFYFDSFKDYSRGPLPAVASGKFGDGNGKYWVANARATYTMGNYSLSVWGKNLTNKLYYPFGISLENLFGTGYRVRAQPRTYGVEATLRF</sequence>
<protein>
    <submittedName>
        <fullName evidence="16">Iron complex outermembrane receptor protein</fullName>
    </submittedName>
</protein>
<dbReference type="PROSITE" id="PS52016">
    <property type="entry name" value="TONB_DEPENDENT_REC_3"/>
    <property type="match status" value="1"/>
</dbReference>
<dbReference type="Pfam" id="PF00593">
    <property type="entry name" value="TonB_dep_Rec_b-barrel"/>
    <property type="match status" value="1"/>
</dbReference>
<keyword evidence="9 11" id="KW-0472">Membrane</keyword>
<dbReference type="SUPFAM" id="SSF56935">
    <property type="entry name" value="Porins"/>
    <property type="match status" value="1"/>
</dbReference>
<dbReference type="EMBL" id="JAATIT010000003">
    <property type="protein sequence ID" value="NJB90119.1"/>
    <property type="molecule type" value="Genomic_DNA"/>
</dbReference>
<evidence type="ECO:0000259" key="15">
    <source>
        <dbReference type="Pfam" id="PF07715"/>
    </source>
</evidence>
<keyword evidence="6" id="KW-0408">Iron</keyword>
<evidence type="ECO:0000256" key="4">
    <source>
        <dbReference type="ARBA" id="ARBA00022496"/>
    </source>
</evidence>
<keyword evidence="13" id="KW-0732">Signal</keyword>
<evidence type="ECO:0000259" key="14">
    <source>
        <dbReference type="Pfam" id="PF00593"/>
    </source>
</evidence>
<feature type="domain" description="TonB-dependent receptor-like beta-barrel" evidence="14">
    <location>
        <begin position="342"/>
        <end position="833"/>
    </location>
</feature>
<evidence type="ECO:0000313" key="17">
    <source>
        <dbReference type="Proteomes" id="UP000535078"/>
    </source>
</evidence>
<keyword evidence="7" id="KW-0406">Ion transport</keyword>
<evidence type="ECO:0000256" key="7">
    <source>
        <dbReference type="ARBA" id="ARBA00023065"/>
    </source>
</evidence>
<evidence type="ECO:0000313" key="16">
    <source>
        <dbReference type="EMBL" id="NJB90119.1"/>
    </source>
</evidence>
<evidence type="ECO:0000256" key="11">
    <source>
        <dbReference type="PROSITE-ProRule" id="PRU01360"/>
    </source>
</evidence>
<evidence type="ECO:0000256" key="9">
    <source>
        <dbReference type="ARBA" id="ARBA00023136"/>
    </source>
</evidence>
<dbReference type="AlphaFoldDB" id="A0A7X5XSF6"/>
<proteinExistence type="inferred from homology"/>
<dbReference type="InterPro" id="IPR012910">
    <property type="entry name" value="Plug_dom"/>
</dbReference>
<dbReference type="Pfam" id="PF07715">
    <property type="entry name" value="Plug"/>
    <property type="match status" value="1"/>
</dbReference>
<dbReference type="Proteomes" id="UP000535078">
    <property type="component" value="Unassembled WGS sequence"/>
</dbReference>
<evidence type="ECO:0000256" key="5">
    <source>
        <dbReference type="ARBA" id="ARBA00022692"/>
    </source>
</evidence>
<evidence type="ECO:0000256" key="3">
    <source>
        <dbReference type="ARBA" id="ARBA00022452"/>
    </source>
</evidence>
<dbReference type="PANTHER" id="PTHR32552:SF81">
    <property type="entry name" value="TONB-DEPENDENT OUTER MEMBRANE RECEPTOR"/>
    <property type="match status" value="1"/>
</dbReference>
<evidence type="ECO:0000256" key="1">
    <source>
        <dbReference type="ARBA" id="ARBA00004571"/>
    </source>
</evidence>
<keyword evidence="8 12" id="KW-0798">TonB box</keyword>
<keyword evidence="16" id="KW-0675">Receptor</keyword>
<keyword evidence="3 11" id="KW-1134">Transmembrane beta strand</keyword>
<dbReference type="Gene3D" id="2.40.170.20">
    <property type="entry name" value="TonB-dependent receptor, beta-barrel domain"/>
    <property type="match status" value="1"/>
</dbReference>
<comment type="caution">
    <text evidence="16">The sequence shown here is derived from an EMBL/GenBank/DDBJ whole genome shotgun (WGS) entry which is preliminary data.</text>
</comment>
<keyword evidence="10 11" id="KW-0998">Cell outer membrane</keyword>
<feature type="domain" description="TonB-dependent receptor plug" evidence="15">
    <location>
        <begin position="54"/>
        <end position="163"/>
    </location>
</feature>
<dbReference type="RefSeq" id="WP_167921599.1">
    <property type="nucleotide sequence ID" value="NZ_JAATIT010000003.1"/>
</dbReference>
<feature type="signal peptide" evidence="13">
    <location>
        <begin position="1"/>
        <end position="23"/>
    </location>
</feature>
<evidence type="ECO:0000256" key="12">
    <source>
        <dbReference type="RuleBase" id="RU003357"/>
    </source>
</evidence>
<name>A0A7X5XSF6_9SPHN</name>
<reference evidence="16 17" key="1">
    <citation type="submission" date="2020-03" db="EMBL/GenBank/DDBJ databases">
        <title>Genomic Encyclopedia of Type Strains, Phase IV (KMG-IV): sequencing the most valuable type-strain genomes for metagenomic binning, comparative biology and taxonomic classification.</title>
        <authorList>
            <person name="Goeker M."/>
        </authorList>
    </citation>
    <scope>NUCLEOTIDE SEQUENCE [LARGE SCALE GENOMIC DNA]</scope>
    <source>
        <strain evidence="16 17">DSM 25229</strain>
    </source>
</reference>
<keyword evidence="4" id="KW-0410">Iron transport</keyword>
<dbReference type="PANTHER" id="PTHR32552">
    <property type="entry name" value="FERRICHROME IRON RECEPTOR-RELATED"/>
    <property type="match status" value="1"/>
</dbReference>
<dbReference type="InterPro" id="IPR039426">
    <property type="entry name" value="TonB-dep_rcpt-like"/>
</dbReference>
<gene>
    <name evidence="16" type="ORF">GGR90_002313</name>
</gene>
<comment type="subcellular location">
    <subcellularLocation>
        <location evidence="1 11">Cell outer membrane</location>
        <topology evidence="1 11">Multi-pass membrane protein</topology>
    </subcellularLocation>
</comment>
<dbReference type="InterPro" id="IPR000531">
    <property type="entry name" value="Beta-barrel_TonB"/>
</dbReference>
<accession>A0A7X5XSF6</accession>
<keyword evidence="17" id="KW-1185">Reference proteome</keyword>
<dbReference type="GO" id="GO:0006826">
    <property type="term" value="P:iron ion transport"/>
    <property type="evidence" value="ECO:0007669"/>
    <property type="project" value="UniProtKB-KW"/>
</dbReference>
<comment type="similarity">
    <text evidence="11 12">Belongs to the TonB-dependent receptor family.</text>
</comment>
<evidence type="ECO:0000256" key="6">
    <source>
        <dbReference type="ARBA" id="ARBA00023004"/>
    </source>
</evidence>
<dbReference type="GO" id="GO:0009279">
    <property type="term" value="C:cell outer membrane"/>
    <property type="evidence" value="ECO:0007669"/>
    <property type="project" value="UniProtKB-SubCell"/>
</dbReference>